<dbReference type="Gene3D" id="2.40.10.10">
    <property type="entry name" value="Trypsin-like serine proteases"/>
    <property type="match status" value="1"/>
</dbReference>
<evidence type="ECO:0000256" key="5">
    <source>
        <dbReference type="ARBA" id="ARBA00022801"/>
    </source>
</evidence>
<protein>
    <submittedName>
        <fullName evidence="11">Ale o 9 allergen</fullName>
    </submittedName>
</protein>
<dbReference type="InterPro" id="IPR001314">
    <property type="entry name" value="Peptidase_S1A"/>
</dbReference>
<dbReference type="GO" id="GO:0005576">
    <property type="term" value="C:extracellular region"/>
    <property type="evidence" value="ECO:0007669"/>
    <property type="project" value="UniProtKB-SubCell"/>
</dbReference>
<dbReference type="CDD" id="cd00190">
    <property type="entry name" value="Tryp_SPc"/>
    <property type="match status" value="1"/>
</dbReference>
<evidence type="ECO:0000256" key="6">
    <source>
        <dbReference type="ARBA" id="ARBA00022825"/>
    </source>
</evidence>
<sequence length="271" mass="28596">MKFALAVLFLSLGLVSAHLRLPLPKDIQARHPHLMTEPINTDADFVKVVGGSAVSDGEARHQIAMLRSGSFICGGSLIGASTVLTAAHCVYGYENRPTSFSVRYNTLDRTSGPTLAVAKVNRHPSYSSNTIDYDIATFSLASPFSPGTNAAVVELAKSRPADDSAVQVTGWGRLSSGGTLPTKLQKADTLKVVSKAECQKRWGSTNTITDRMLCAHSTTQSACNGDSGGPLTQNNVLVGVVSWGSSSCLHATYPNVYASVADLADWIAANP</sequence>
<evidence type="ECO:0000256" key="4">
    <source>
        <dbReference type="ARBA" id="ARBA00022670"/>
    </source>
</evidence>
<reference evidence="11" key="1">
    <citation type="submission" date="2007-08" db="EMBL/GenBank/DDBJ databases">
        <authorList>
            <person name="Ler C.L."/>
            <person name="Ramjan S.F.R."/>
            <person name="Chew F.T."/>
        </authorList>
    </citation>
    <scope>NUCLEOTIDE SEQUENCE</scope>
</reference>
<dbReference type="FunFam" id="2.40.10.10:FF:000047">
    <property type="entry name" value="Trypsin eta"/>
    <property type="match status" value="1"/>
</dbReference>
<evidence type="ECO:0000313" key="11">
    <source>
        <dbReference type="EMBL" id="ABU50819.1"/>
    </source>
</evidence>
<dbReference type="Pfam" id="PF00089">
    <property type="entry name" value="Trypsin"/>
    <property type="match status" value="1"/>
</dbReference>
<proteinExistence type="evidence at transcript level"/>
<dbReference type="InterPro" id="IPR018114">
    <property type="entry name" value="TRYPSIN_HIS"/>
</dbReference>
<accession>A7UNU2</accession>
<keyword evidence="7" id="KW-1015">Disulfide bond</keyword>
<keyword evidence="5 8" id="KW-0378">Hydrolase</keyword>
<keyword evidence="4 8" id="KW-0645">Protease</keyword>
<dbReference type="PROSITE" id="PS00134">
    <property type="entry name" value="TRYPSIN_HIS"/>
    <property type="match status" value="1"/>
</dbReference>
<feature type="chain" id="PRO_5002715727" evidence="9">
    <location>
        <begin position="18"/>
        <end position="271"/>
    </location>
</feature>
<dbReference type="PANTHER" id="PTHR24276">
    <property type="entry name" value="POLYSERASE-RELATED"/>
    <property type="match status" value="1"/>
</dbReference>
<keyword evidence="9" id="KW-0732">Signal</keyword>
<organism evidence="11">
    <name type="scientific">Aleuroglyphus ovatus</name>
    <name type="common">Brown-legged grain mite</name>
    <name type="synonym">Tyroglyphus ovatus</name>
    <dbReference type="NCBI Taxonomy" id="212130"/>
    <lineage>
        <taxon>Eukaryota</taxon>
        <taxon>Metazoa</taxon>
        <taxon>Ecdysozoa</taxon>
        <taxon>Arthropoda</taxon>
        <taxon>Chelicerata</taxon>
        <taxon>Arachnida</taxon>
        <taxon>Acari</taxon>
        <taxon>Acariformes</taxon>
        <taxon>Sarcoptiformes</taxon>
        <taxon>Astigmata</taxon>
        <taxon>Acaroidea</taxon>
        <taxon>Acaridae</taxon>
        <taxon>Tyrophaginae</taxon>
        <taxon>Aleuroglyphus</taxon>
    </lineage>
</organism>
<dbReference type="PROSITE" id="PS00135">
    <property type="entry name" value="TRYPSIN_SER"/>
    <property type="match status" value="1"/>
</dbReference>
<comment type="subcellular location">
    <subcellularLocation>
        <location evidence="1">Secreted</location>
    </subcellularLocation>
</comment>
<dbReference type="InterPro" id="IPR001254">
    <property type="entry name" value="Trypsin_dom"/>
</dbReference>
<dbReference type="SUPFAM" id="SSF50494">
    <property type="entry name" value="Trypsin-like serine proteases"/>
    <property type="match status" value="1"/>
</dbReference>
<evidence type="ECO:0000259" key="10">
    <source>
        <dbReference type="PROSITE" id="PS50240"/>
    </source>
</evidence>
<name>A7UNU2_ALEOV</name>
<dbReference type="PROSITE" id="PS50240">
    <property type="entry name" value="TRYPSIN_DOM"/>
    <property type="match status" value="1"/>
</dbReference>
<dbReference type="AlphaFoldDB" id="A7UNU2"/>
<dbReference type="InterPro" id="IPR043504">
    <property type="entry name" value="Peptidase_S1_PA_chymotrypsin"/>
</dbReference>
<evidence type="ECO:0000256" key="9">
    <source>
        <dbReference type="SAM" id="SignalP"/>
    </source>
</evidence>
<dbReference type="PANTHER" id="PTHR24276:SF98">
    <property type="entry name" value="FI18310P1-RELATED"/>
    <property type="match status" value="1"/>
</dbReference>
<evidence type="ECO:0000256" key="2">
    <source>
        <dbReference type="ARBA" id="ARBA00007664"/>
    </source>
</evidence>
<evidence type="ECO:0000256" key="7">
    <source>
        <dbReference type="ARBA" id="ARBA00023157"/>
    </source>
</evidence>
<dbReference type="GO" id="GO:0004252">
    <property type="term" value="F:serine-type endopeptidase activity"/>
    <property type="evidence" value="ECO:0007669"/>
    <property type="project" value="InterPro"/>
</dbReference>
<evidence type="ECO:0000256" key="1">
    <source>
        <dbReference type="ARBA" id="ARBA00004613"/>
    </source>
</evidence>
<evidence type="ECO:0000256" key="3">
    <source>
        <dbReference type="ARBA" id="ARBA00022525"/>
    </source>
</evidence>
<keyword evidence="3" id="KW-0964">Secreted</keyword>
<dbReference type="InterPro" id="IPR009003">
    <property type="entry name" value="Peptidase_S1_PA"/>
</dbReference>
<dbReference type="GO" id="GO:0016485">
    <property type="term" value="P:protein processing"/>
    <property type="evidence" value="ECO:0007669"/>
    <property type="project" value="UniProtKB-ARBA"/>
</dbReference>
<dbReference type="InterPro" id="IPR033116">
    <property type="entry name" value="TRYPSIN_SER"/>
</dbReference>
<keyword evidence="6 8" id="KW-0720">Serine protease</keyword>
<evidence type="ECO:0000256" key="8">
    <source>
        <dbReference type="RuleBase" id="RU363034"/>
    </source>
</evidence>
<feature type="signal peptide" evidence="9">
    <location>
        <begin position="1"/>
        <end position="17"/>
    </location>
</feature>
<dbReference type="SMART" id="SM00020">
    <property type="entry name" value="Tryp_SPc"/>
    <property type="match status" value="1"/>
</dbReference>
<dbReference type="EMBL" id="EU092650">
    <property type="protein sequence ID" value="ABU50819.1"/>
    <property type="molecule type" value="mRNA"/>
</dbReference>
<dbReference type="PRINTS" id="PR00722">
    <property type="entry name" value="CHYMOTRYPSIN"/>
</dbReference>
<dbReference type="MEROPS" id="S01.A83"/>
<comment type="similarity">
    <text evidence="2">Belongs to the peptidase S1 family.</text>
</comment>
<dbReference type="InterPro" id="IPR050430">
    <property type="entry name" value="Peptidase_S1"/>
</dbReference>
<feature type="domain" description="Peptidase S1" evidence="10">
    <location>
        <begin position="48"/>
        <end position="271"/>
    </location>
</feature>